<proteinExistence type="predicted"/>
<reference evidence="2 3" key="1">
    <citation type="submission" date="2023-10" db="EMBL/GenBank/DDBJ databases">
        <title>Rubellicoccus peritrichatus gen. nov., sp. nov., isolated from an algae of coral reef tank.</title>
        <authorList>
            <person name="Luo J."/>
        </authorList>
    </citation>
    <scope>NUCLEOTIDE SEQUENCE [LARGE SCALE GENOMIC DNA]</scope>
    <source>
        <strain evidence="2 3">CR14</strain>
    </source>
</reference>
<protein>
    <recommendedName>
        <fullName evidence="4">Tetratricopeptide repeat protein</fullName>
    </recommendedName>
</protein>
<dbReference type="EMBL" id="CP136920">
    <property type="protein sequence ID" value="WOO43172.1"/>
    <property type="molecule type" value="Genomic_DNA"/>
</dbReference>
<feature type="transmembrane region" description="Helical" evidence="1">
    <location>
        <begin position="95"/>
        <end position="113"/>
    </location>
</feature>
<dbReference type="AlphaFoldDB" id="A0AAQ3QXL7"/>
<dbReference type="KEGG" id="puo:RZN69_08705"/>
<feature type="transmembrane region" description="Helical" evidence="1">
    <location>
        <begin position="6"/>
        <end position="29"/>
    </location>
</feature>
<keyword evidence="1" id="KW-0472">Membrane</keyword>
<sequence length="315" mass="35188">MIPIWLKWALLISASGAMGGLIAATLYAVRLAFEQVPDFKKDAVEWKSFQNTCKRIQSPWFFVGKALVGIGGAFAAILGGIWIGKISFDTSTENILVMISLSIVAGTVAHKLVPGIGRRLEQDLLKGQINNASEAANEAREIAGQAKEDNLRVKDYFESMSFAETALGRSSAFDIDPAIEHLKAIQGEYPFDRVLHIYLGRLYRRKGDWDNAIHVLKKYIDNSNSKDNPDDNIQRKINIADAYYNIACYHALKAKEMSQKSLKDEVYRLEQETIVLLKQAFEGNPANKDASIEDSDLEFVSEILETEFGLKHAKN</sequence>
<organism evidence="2 3">
    <name type="scientific">Rubellicoccus peritrichatus</name>
    <dbReference type="NCBI Taxonomy" id="3080537"/>
    <lineage>
        <taxon>Bacteria</taxon>
        <taxon>Pseudomonadati</taxon>
        <taxon>Verrucomicrobiota</taxon>
        <taxon>Opitutia</taxon>
        <taxon>Puniceicoccales</taxon>
        <taxon>Cerasicoccaceae</taxon>
        <taxon>Rubellicoccus</taxon>
    </lineage>
</organism>
<evidence type="ECO:0000256" key="1">
    <source>
        <dbReference type="SAM" id="Phobius"/>
    </source>
</evidence>
<dbReference type="RefSeq" id="WP_317835714.1">
    <property type="nucleotide sequence ID" value="NZ_CP136920.1"/>
</dbReference>
<dbReference type="Proteomes" id="UP001304300">
    <property type="component" value="Chromosome"/>
</dbReference>
<evidence type="ECO:0008006" key="4">
    <source>
        <dbReference type="Google" id="ProtNLM"/>
    </source>
</evidence>
<dbReference type="Gene3D" id="1.25.40.10">
    <property type="entry name" value="Tetratricopeptide repeat domain"/>
    <property type="match status" value="1"/>
</dbReference>
<evidence type="ECO:0000313" key="2">
    <source>
        <dbReference type="EMBL" id="WOO43172.1"/>
    </source>
</evidence>
<dbReference type="InterPro" id="IPR011990">
    <property type="entry name" value="TPR-like_helical_dom_sf"/>
</dbReference>
<dbReference type="SUPFAM" id="SSF48452">
    <property type="entry name" value="TPR-like"/>
    <property type="match status" value="1"/>
</dbReference>
<gene>
    <name evidence="2" type="ORF">RZN69_08705</name>
</gene>
<name>A0AAQ3QXL7_9BACT</name>
<keyword evidence="1" id="KW-1133">Transmembrane helix</keyword>
<keyword evidence="3" id="KW-1185">Reference proteome</keyword>
<evidence type="ECO:0000313" key="3">
    <source>
        <dbReference type="Proteomes" id="UP001304300"/>
    </source>
</evidence>
<feature type="transmembrane region" description="Helical" evidence="1">
    <location>
        <begin position="60"/>
        <end position="83"/>
    </location>
</feature>
<accession>A0AAQ3QXL7</accession>
<keyword evidence="1" id="KW-0812">Transmembrane</keyword>